<gene>
    <name evidence="3" type="ORF">DERYTH_LOCUS7246</name>
</gene>
<feature type="transmembrane region" description="Helical" evidence="2">
    <location>
        <begin position="232"/>
        <end position="249"/>
    </location>
</feature>
<sequence>MTDTTKSTTNNNEVITEAIINEDLLNSDEILQNDESKLNHDKIDKNGVKYSKNLEIGGKKVLVVENEDQVLSGKTAPDCCIMGSPKHVAALKAKIEELKFNSARLEQERAEALSRSEGVTKQLDKLVEELNELGKGSETSDNSERTIHATIHTFGKLQKLEIIADDDDGEGLTRKPKVRQYWYKGALHREADERSASSTELFWDLIFVAVVSNLGYMLTSDISINEDLIEKFLLLWEMILLIAMGTHASDIFNSTAAIFISSYVLARITYAFLYVIFSNWIPMFRIHFITTAWGIAIPSVLWFTAIFVPQDKVIIILWAAVLFGFVPIYYRFGTKNPANHIHTRDFEIADGPILTMDSTRSSPINPHKAMKTKGTEFSWKWTDMFSILKITEYRTALNIEHWSERLGLFAVVCLGESIFSVIYTSLNHYPDVFLAKAILGLVIAYDLHWIYFDVDASRQYQHALRRHVITGILFGLVHVPLDMSLIAFGSSLGRIVTLADFPDAADTPKPINLRNEESLDEFSTALAVLFCSSLAIAMYCMAIIGTLHESLDAVDCTKLTKTTRISLRFIIGTLYLLLPLAHLNSLNLLITIAISSMFMVLVETYGRLKRNAPLFNSKCEVNDREYEEEDSKRRYIRWRWGSANLNKRRFSVGFFRQKKMDKNEKIGDSNNDDNVV</sequence>
<keyword evidence="1" id="KW-0175">Coiled coil</keyword>
<proteinExistence type="predicted"/>
<evidence type="ECO:0000256" key="1">
    <source>
        <dbReference type="SAM" id="Coils"/>
    </source>
</evidence>
<protein>
    <submittedName>
        <fullName evidence="3">6548_t:CDS:1</fullName>
    </submittedName>
</protein>
<comment type="caution">
    <text evidence="3">The sequence shown here is derived from an EMBL/GenBank/DDBJ whole genome shotgun (WGS) entry which is preliminary data.</text>
</comment>
<dbReference type="EMBL" id="CAJVPY010003476">
    <property type="protein sequence ID" value="CAG8592753.1"/>
    <property type="molecule type" value="Genomic_DNA"/>
</dbReference>
<keyword evidence="2" id="KW-0812">Transmembrane</keyword>
<reference evidence="3" key="1">
    <citation type="submission" date="2021-06" db="EMBL/GenBank/DDBJ databases">
        <authorList>
            <person name="Kallberg Y."/>
            <person name="Tangrot J."/>
            <person name="Rosling A."/>
        </authorList>
    </citation>
    <scope>NUCLEOTIDE SEQUENCE</scope>
    <source>
        <strain evidence="3">MA453B</strain>
    </source>
</reference>
<evidence type="ECO:0000313" key="4">
    <source>
        <dbReference type="Proteomes" id="UP000789405"/>
    </source>
</evidence>
<feature type="transmembrane region" description="Helical" evidence="2">
    <location>
        <begin position="522"/>
        <end position="544"/>
    </location>
</feature>
<feature type="transmembrane region" description="Helical" evidence="2">
    <location>
        <begin position="432"/>
        <end position="452"/>
    </location>
</feature>
<dbReference type="InterPro" id="IPR010640">
    <property type="entry name" value="Low_temperature_requirement_A"/>
</dbReference>
<dbReference type="PANTHER" id="PTHR36840">
    <property type="entry name" value="BLL5714 PROTEIN"/>
    <property type="match status" value="1"/>
</dbReference>
<feature type="transmembrane region" description="Helical" evidence="2">
    <location>
        <begin position="255"/>
        <end position="276"/>
    </location>
</feature>
<feature type="transmembrane region" description="Helical" evidence="2">
    <location>
        <begin position="313"/>
        <end position="332"/>
    </location>
</feature>
<dbReference type="AlphaFoldDB" id="A0A9N9GAC7"/>
<feature type="transmembrane region" description="Helical" evidence="2">
    <location>
        <begin position="565"/>
        <end position="582"/>
    </location>
</feature>
<organism evidence="3 4">
    <name type="scientific">Dentiscutata erythropus</name>
    <dbReference type="NCBI Taxonomy" id="1348616"/>
    <lineage>
        <taxon>Eukaryota</taxon>
        <taxon>Fungi</taxon>
        <taxon>Fungi incertae sedis</taxon>
        <taxon>Mucoromycota</taxon>
        <taxon>Glomeromycotina</taxon>
        <taxon>Glomeromycetes</taxon>
        <taxon>Diversisporales</taxon>
        <taxon>Gigasporaceae</taxon>
        <taxon>Dentiscutata</taxon>
    </lineage>
</organism>
<accession>A0A9N9GAC7</accession>
<dbReference type="PANTHER" id="PTHR36840:SF1">
    <property type="entry name" value="BLL5714 PROTEIN"/>
    <property type="match status" value="1"/>
</dbReference>
<feature type="coiled-coil region" evidence="1">
    <location>
        <begin position="88"/>
        <end position="115"/>
    </location>
</feature>
<keyword evidence="2" id="KW-1133">Transmembrane helix</keyword>
<keyword evidence="4" id="KW-1185">Reference proteome</keyword>
<dbReference type="OrthoDB" id="191995at2759"/>
<dbReference type="Proteomes" id="UP000789405">
    <property type="component" value="Unassembled WGS sequence"/>
</dbReference>
<keyword evidence="2" id="KW-0472">Membrane</keyword>
<feature type="transmembrane region" description="Helical" evidence="2">
    <location>
        <begin position="288"/>
        <end position="307"/>
    </location>
</feature>
<dbReference type="Pfam" id="PF06772">
    <property type="entry name" value="LtrA"/>
    <property type="match status" value="1"/>
</dbReference>
<feature type="transmembrane region" description="Helical" evidence="2">
    <location>
        <begin position="588"/>
        <end position="608"/>
    </location>
</feature>
<evidence type="ECO:0000313" key="3">
    <source>
        <dbReference type="EMBL" id="CAG8592753.1"/>
    </source>
</evidence>
<evidence type="ECO:0000256" key="2">
    <source>
        <dbReference type="SAM" id="Phobius"/>
    </source>
</evidence>
<feature type="transmembrane region" description="Helical" evidence="2">
    <location>
        <begin position="406"/>
        <end position="426"/>
    </location>
</feature>
<name>A0A9N9GAC7_9GLOM</name>